<dbReference type="InterPro" id="IPR013130">
    <property type="entry name" value="Fe3_Rdtase_TM_dom"/>
</dbReference>
<keyword evidence="3" id="KW-0285">Flavoprotein</keyword>
<accession>A0ABQ1JJ90</accession>
<evidence type="ECO:0000256" key="10">
    <source>
        <dbReference type="ARBA" id="ARBA00023004"/>
    </source>
</evidence>
<evidence type="ECO:0000256" key="1">
    <source>
        <dbReference type="ARBA" id="ARBA00001974"/>
    </source>
</evidence>
<evidence type="ECO:0000256" key="2">
    <source>
        <dbReference type="ARBA" id="ARBA00004141"/>
    </source>
</evidence>
<comment type="caution">
    <text evidence="15">The sequence shown here is derived from an EMBL/GenBank/DDBJ whole genome shotgun (WGS) entry which is preliminary data.</text>
</comment>
<keyword evidence="5" id="KW-0001">2Fe-2S</keyword>
<dbReference type="PRINTS" id="PR00410">
    <property type="entry name" value="PHEHYDRXLASE"/>
</dbReference>
<evidence type="ECO:0000256" key="6">
    <source>
        <dbReference type="ARBA" id="ARBA00022723"/>
    </source>
</evidence>
<dbReference type="EMBL" id="BMII01000032">
    <property type="protein sequence ID" value="GGB70402.1"/>
    <property type="molecule type" value="Genomic_DNA"/>
</dbReference>
<feature type="transmembrane region" description="Helical" evidence="13">
    <location>
        <begin position="27"/>
        <end position="46"/>
    </location>
</feature>
<evidence type="ECO:0000256" key="4">
    <source>
        <dbReference type="ARBA" id="ARBA00022692"/>
    </source>
</evidence>
<keyword evidence="4 13" id="KW-0812">Transmembrane</keyword>
<name>A0ABQ1JJ90_9GAMM</name>
<keyword evidence="10" id="KW-0408">Iron</keyword>
<evidence type="ECO:0000259" key="14">
    <source>
        <dbReference type="PROSITE" id="PS51384"/>
    </source>
</evidence>
<keyword evidence="9" id="KW-0560">Oxidoreductase</keyword>
<feature type="transmembrane region" description="Helical" evidence="13">
    <location>
        <begin position="201"/>
        <end position="220"/>
    </location>
</feature>
<evidence type="ECO:0000313" key="16">
    <source>
        <dbReference type="Proteomes" id="UP000617555"/>
    </source>
</evidence>
<evidence type="ECO:0000256" key="11">
    <source>
        <dbReference type="ARBA" id="ARBA00023014"/>
    </source>
</evidence>
<feature type="transmembrane region" description="Helical" evidence="13">
    <location>
        <begin position="168"/>
        <end position="189"/>
    </location>
</feature>
<dbReference type="SUPFAM" id="SSF63380">
    <property type="entry name" value="Riboflavin synthase domain-like"/>
    <property type="match status" value="1"/>
</dbReference>
<comment type="cofactor">
    <cofactor evidence="1">
        <name>FAD</name>
        <dbReference type="ChEBI" id="CHEBI:57692"/>
    </cofactor>
</comment>
<keyword evidence="8 13" id="KW-1133">Transmembrane helix</keyword>
<keyword evidence="6" id="KW-0479">Metal-binding</keyword>
<dbReference type="Gene3D" id="3.40.50.80">
    <property type="entry name" value="Nucleotide-binding domain of ferredoxin-NADP reductase (FNR) module"/>
    <property type="match status" value="1"/>
</dbReference>
<dbReference type="PROSITE" id="PS51384">
    <property type="entry name" value="FAD_FR"/>
    <property type="match status" value="1"/>
</dbReference>
<feature type="transmembrane region" description="Helical" evidence="13">
    <location>
        <begin position="52"/>
        <end position="76"/>
    </location>
</feature>
<dbReference type="InterPro" id="IPR001433">
    <property type="entry name" value="OxRdtase_FAD/NAD-bd"/>
</dbReference>
<proteinExistence type="predicted"/>
<keyword evidence="16" id="KW-1185">Reference proteome</keyword>
<reference evidence="16" key="1">
    <citation type="journal article" date="2019" name="Int. J. Syst. Evol. Microbiol.">
        <title>The Global Catalogue of Microorganisms (GCM) 10K type strain sequencing project: providing services to taxonomists for standard genome sequencing and annotation.</title>
        <authorList>
            <consortium name="The Broad Institute Genomics Platform"/>
            <consortium name="The Broad Institute Genome Sequencing Center for Infectious Disease"/>
            <person name="Wu L."/>
            <person name="Ma J."/>
        </authorList>
    </citation>
    <scope>NUCLEOTIDE SEQUENCE [LARGE SCALE GENOMIC DNA]</scope>
    <source>
        <strain evidence="16">CGMCC 1.15339</strain>
    </source>
</reference>
<feature type="domain" description="FAD-binding FR-type" evidence="14">
    <location>
        <begin position="225"/>
        <end position="325"/>
    </location>
</feature>
<dbReference type="RefSeq" id="WP_188740501.1">
    <property type="nucleotide sequence ID" value="NZ_BMII01000032.1"/>
</dbReference>
<dbReference type="Proteomes" id="UP000617555">
    <property type="component" value="Unassembled WGS sequence"/>
</dbReference>
<evidence type="ECO:0000256" key="13">
    <source>
        <dbReference type="SAM" id="Phobius"/>
    </source>
</evidence>
<keyword evidence="12 13" id="KW-0472">Membrane</keyword>
<dbReference type="InterPro" id="IPR050415">
    <property type="entry name" value="MRET"/>
</dbReference>
<feature type="transmembrane region" description="Helical" evidence="13">
    <location>
        <begin position="97"/>
        <end position="117"/>
    </location>
</feature>
<comment type="subcellular location">
    <subcellularLocation>
        <location evidence="2">Membrane</location>
        <topology evidence="2">Multi-pass membrane protein</topology>
    </subcellularLocation>
</comment>
<dbReference type="PANTHER" id="PTHR47354:SF8">
    <property type="entry name" value="1,2-PHENYLACETYL-COA EPOXIDASE, SUBUNIT E"/>
    <property type="match status" value="1"/>
</dbReference>
<evidence type="ECO:0000256" key="5">
    <source>
        <dbReference type="ARBA" id="ARBA00022714"/>
    </source>
</evidence>
<keyword evidence="11" id="KW-0411">Iron-sulfur</keyword>
<protein>
    <recommendedName>
        <fullName evidence="14">FAD-binding FR-type domain-containing protein</fullName>
    </recommendedName>
</protein>
<evidence type="ECO:0000256" key="9">
    <source>
        <dbReference type="ARBA" id="ARBA00023002"/>
    </source>
</evidence>
<dbReference type="InterPro" id="IPR017938">
    <property type="entry name" value="Riboflavin_synthase-like_b-brl"/>
</dbReference>
<dbReference type="Pfam" id="PF01794">
    <property type="entry name" value="Ferric_reduct"/>
    <property type="match status" value="1"/>
</dbReference>
<evidence type="ECO:0000256" key="12">
    <source>
        <dbReference type="ARBA" id="ARBA00023136"/>
    </source>
</evidence>
<dbReference type="Pfam" id="PF08022">
    <property type="entry name" value="FAD_binding_8"/>
    <property type="match status" value="1"/>
</dbReference>
<evidence type="ECO:0000256" key="7">
    <source>
        <dbReference type="ARBA" id="ARBA00022827"/>
    </source>
</evidence>
<feature type="transmembrane region" description="Helical" evidence="13">
    <location>
        <begin position="329"/>
        <end position="353"/>
    </location>
</feature>
<dbReference type="SUPFAM" id="SSF52343">
    <property type="entry name" value="Ferredoxin reductase-like, C-terminal NADP-linked domain"/>
    <property type="match status" value="1"/>
</dbReference>
<dbReference type="Gene3D" id="2.40.30.10">
    <property type="entry name" value="Translation factors"/>
    <property type="match status" value="1"/>
</dbReference>
<feature type="transmembrane region" description="Helical" evidence="13">
    <location>
        <begin position="137"/>
        <end position="156"/>
    </location>
</feature>
<sequence>MNTLITVKSQAIKQPKKGFELTQNHKLALAYLSVAVLPFVLAQLLGMEFTGLYTSVLSAVNLLAMMVFFIQFPLAGRLKKVPLFSNIDWGITQHKKLGKYLGIFFFLHPIFIVLPKALMSADDLSVSVWSIVTSPHLLTALIAWCAMAIWVLMSIYKDRLNLRYETWRLMHVTGFAIIATLATLHITTIGSHGQFNPRFNTLWWLLYGLSMTLLIYNYVIKPKLSINQAYSISSIEKITDSDWQLSIQNNNQTPLVYQAGQFVWINTSGNPYSLEQHPFSIVSATADGQVNFAIRALGDYTSSLGKLKPEQVVFIDGPYGNMTLAPSQFASGITLIAGGAGISPMLSLLTLLAKQQDQRPIRLLYANHNMSRMIYLETLAELQRTMANFKVQLVCEYIELYQTYEQPNITHGLIQGQDIVDTVTKGQESQWAYYLCGPAPMISNMRDTLHRLGVSNNQIHYEQLTF</sequence>
<dbReference type="InterPro" id="IPR013112">
    <property type="entry name" value="FAD-bd_8"/>
</dbReference>
<evidence type="ECO:0000256" key="3">
    <source>
        <dbReference type="ARBA" id="ARBA00022630"/>
    </source>
</evidence>
<gene>
    <name evidence="15" type="ORF">GCM10011607_33700</name>
</gene>
<organism evidence="15 16">
    <name type="scientific">Shewanella inventionis</name>
    <dbReference type="NCBI Taxonomy" id="1738770"/>
    <lineage>
        <taxon>Bacteria</taxon>
        <taxon>Pseudomonadati</taxon>
        <taxon>Pseudomonadota</taxon>
        <taxon>Gammaproteobacteria</taxon>
        <taxon>Alteromonadales</taxon>
        <taxon>Shewanellaceae</taxon>
        <taxon>Shewanella</taxon>
    </lineage>
</organism>
<evidence type="ECO:0000313" key="15">
    <source>
        <dbReference type="EMBL" id="GGB70402.1"/>
    </source>
</evidence>
<keyword evidence="7" id="KW-0274">FAD</keyword>
<dbReference type="InterPro" id="IPR017927">
    <property type="entry name" value="FAD-bd_FR_type"/>
</dbReference>
<dbReference type="Pfam" id="PF00175">
    <property type="entry name" value="NAD_binding_1"/>
    <property type="match status" value="1"/>
</dbReference>
<evidence type="ECO:0000256" key="8">
    <source>
        <dbReference type="ARBA" id="ARBA00022989"/>
    </source>
</evidence>
<dbReference type="InterPro" id="IPR039261">
    <property type="entry name" value="FNR_nucleotide-bd"/>
</dbReference>
<dbReference type="PANTHER" id="PTHR47354">
    <property type="entry name" value="NADH OXIDOREDUCTASE HCR"/>
    <property type="match status" value="1"/>
</dbReference>